<proteinExistence type="predicted"/>
<dbReference type="Pfam" id="PF03861">
    <property type="entry name" value="ANTAR"/>
    <property type="match status" value="1"/>
</dbReference>
<sequence>MPLVNIAALQELLAELDQLSADDPQAPRRTEAIHYALGVYTGASEAVEAVRRARDLLPVAPQQPAPSVARSASLPGSTLLDSALADLAGPTSDTSAPHRTLDDVIRLTPVLVPSCVAAGVTRWQSDRPAHVLVSTSHVHSLLDRLQIQAGRGPLVDARAIADGTATATFGPAAAPTPLVAAAARYGVRSAIAVLLASGSDHHTTLSLYLRTPHTPGPTVRRLAAIQAVHARIALDRADLARAVAQLLDRRRRTGQAIGMLMERHGLTPLAALDLLTRAARRLGTDLPSLVTHLLDAP</sequence>
<evidence type="ECO:0000313" key="2">
    <source>
        <dbReference type="EMBL" id="BFP45198.1"/>
    </source>
</evidence>
<organism evidence="2">
    <name type="scientific">Kitasatospora sp. CMC57</name>
    <dbReference type="NCBI Taxonomy" id="3231513"/>
    <lineage>
        <taxon>Bacteria</taxon>
        <taxon>Bacillati</taxon>
        <taxon>Actinomycetota</taxon>
        <taxon>Actinomycetes</taxon>
        <taxon>Kitasatosporales</taxon>
        <taxon>Streptomycetaceae</taxon>
        <taxon>Kitasatospora</taxon>
    </lineage>
</organism>
<protein>
    <recommendedName>
        <fullName evidence="1">ANTAR domain-containing protein</fullName>
    </recommendedName>
</protein>
<dbReference type="AlphaFoldDB" id="A0AB33JZV0"/>
<evidence type="ECO:0000259" key="1">
    <source>
        <dbReference type="PROSITE" id="PS50921"/>
    </source>
</evidence>
<dbReference type="SMART" id="SM01012">
    <property type="entry name" value="ANTAR"/>
    <property type="match status" value="1"/>
</dbReference>
<dbReference type="GO" id="GO:0003723">
    <property type="term" value="F:RNA binding"/>
    <property type="evidence" value="ECO:0007669"/>
    <property type="project" value="InterPro"/>
</dbReference>
<accession>A0AB33JZV0</accession>
<gene>
    <name evidence="2" type="ORF">KCMC57_15660</name>
</gene>
<dbReference type="EMBL" id="AP035881">
    <property type="protein sequence ID" value="BFP45198.1"/>
    <property type="molecule type" value="Genomic_DNA"/>
</dbReference>
<feature type="domain" description="ANTAR" evidence="1">
    <location>
        <begin position="233"/>
        <end position="294"/>
    </location>
</feature>
<dbReference type="InterPro" id="IPR005561">
    <property type="entry name" value="ANTAR"/>
</dbReference>
<dbReference type="Gene3D" id="1.10.10.10">
    <property type="entry name" value="Winged helix-like DNA-binding domain superfamily/Winged helix DNA-binding domain"/>
    <property type="match status" value="1"/>
</dbReference>
<dbReference type="InterPro" id="IPR036388">
    <property type="entry name" value="WH-like_DNA-bd_sf"/>
</dbReference>
<name>A0AB33JZV0_9ACTN</name>
<dbReference type="PROSITE" id="PS50921">
    <property type="entry name" value="ANTAR"/>
    <property type="match status" value="1"/>
</dbReference>
<reference evidence="2" key="1">
    <citation type="submission" date="2024-07" db="EMBL/GenBank/DDBJ databases">
        <title>Complete genome sequences of cellulolytic bacteria, Kitasatospora sp. CMC57 and Streptomyces sp. CMC78, isolated from Japanese agricultural soil.</title>
        <authorList>
            <person name="Hashimoto T."/>
            <person name="Ito M."/>
            <person name="Iwamoto M."/>
            <person name="Fukahori D."/>
            <person name="Shoda T."/>
            <person name="Sakoda M."/>
            <person name="Morohoshi T."/>
            <person name="Mitsuboshi M."/>
            <person name="Nishizawa T."/>
        </authorList>
    </citation>
    <scope>NUCLEOTIDE SEQUENCE</scope>
    <source>
        <strain evidence="2">CMC57</strain>
    </source>
</reference>